<dbReference type="Pfam" id="PF02709">
    <property type="entry name" value="Glyco_transf_7C"/>
    <property type="match status" value="1"/>
</dbReference>
<dbReference type="Proteomes" id="UP000651050">
    <property type="component" value="Unassembled WGS sequence"/>
</dbReference>
<dbReference type="AlphaFoldDB" id="A0A931H5D2"/>
<dbReference type="EMBL" id="JADWYS010000001">
    <property type="protein sequence ID" value="MBG9388945.1"/>
    <property type="molecule type" value="Genomic_DNA"/>
</dbReference>
<evidence type="ECO:0000313" key="4">
    <source>
        <dbReference type="Proteomes" id="UP000651050"/>
    </source>
</evidence>
<evidence type="ECO:0000256" key="1">
    <source>
        <dbReference type="ARBA" id="ARBA00022679"/>
    </source>
</evidence>
<sequence>MPDAAFTFITTCRGRLEHLRQTLPALVAQPGTGCVVVDYGCPDGAGDWVQATYPQVKVVRAGPVPRFELARARNLGAQAAGAGWLCFVDADGLLAPDFIARVRPVLADGCFHVAQPSTGTVSGMCIVGRREFDAVGGYDAVLQGWGMEDKDFYARLAIARVPHRAFPRELVTMIDHSNAMRVEHFETKHLKLSSTLNLAYCRAKWDLMRLGQDMSGEAAREALYRQVGQVMDETLRTGKRFRLAIPTSEQPSFSGAVLKGRLVYELEVPPQAAPSSADSSANPTP</sequence>
<gene>
    <name evidence="3" type="ORF">I5803_13000</name>
</gene>
<dbReference type="Gene3D" id="3.90.550.10">
    <property type="entry name" value="Spore Coat Polysaccharide Biosynthesis Protein SpsA, Chain A"/>
    <property type="match status" value="1"/>
</dbReference>
<keyword evidence="4" id="KW-1185">Reference proteome</keyword>
<feature type="domain" description="Galactosyltransferase C-terminal" evidence="2">
    <location>
        <begin position="111"/>
        <end position="176"/>
    </location>
</feature>
<organism evidence="3 4">
    <name type="scientific">Caenimonas aquaedulcis</name>
    <dbReference type="NCBI Taxonomy" id="2793270"/>
    <lineage>
        <taxon>Bacteria</taxon>
        <taxon>Pseudomonadati</taxon>
        <taxon>Pseudomonadota</taxon>
        <taxon>Betaproteobacteria</taxon>
        <taxon>Burkholderiales</taxon>
        <taxon>Comamonadaceae</taxon>
        <taxon>Caenimonas</taxon>
    </lineage>
</organism>
<dbReference type="CDD" id="cd00761">
    <property type="entry name" value="Glyco_tranf_GTA_type"/>
    <property type="match status" value="1"/>
</dbReference>
<dbReference type="PANTHER" id="PTHR43685">
    <property type="entry name" value="GLYCOSYLTRANSFERASE"/>
    <property type="match status" value="1"/>
</dbReference>
<dbReference type="InterPro" id="IPR050834">
    <property type="entry name" value="Glycosyltransf_2"/>
</dbReference>
<proteinExistence type="predicted"/>
<name>A0A931H5D2_9BURK</name>
<evidence type="ECO:0000313" key="3">
    <source>
        <dbReference type="EMBL" id="MBG9388945.1"/>
    </source>
</evidence>
<protein>
    <submittedName>
        <fullName evidence="3">Glycosyltransferase family 2 protein</fullName>
    </submittedName>
</protein>
<dbReference type="InterPro" id="IPR029044">
    <property type="entry name" value="Nucleotide-diphossugar_trans"/>
</dbReference>
<dbReference type="GO" id="GO:0016740">
    <property type="term" value="F:transferase activity"/>
    <property type="evidence" value="ECO:0007669"/>
    <property type="project" value="UniProtKB-KW"/>
</dbReference>
<dbReference type="RefSeq" id="WP_196986767.1">
    <property type="nucleotide sequence ID" value="NZ_JADWYS010000001.1"/>
</dbReference>
<dbReference type="PANTHER" id="PTHR43685:SF2">
    <property type="entry name" value="GLYCOSYLTRANSFERASE 2-LIKE DOMAIN-CONTAINING PROTEIN"/>
    <property type="match status" value="1"/>
</dbReference>
<evidence type="ECO:0000259" key="2">
    <source>
        <dbReference type="Pfam" id="PF02709"/>
    </source>
</evidence>
<reference evidence="3" key="1">
    <citation type="submission" date="2020-11" db="EMBL/GenBank/DDBJ databases">
        <title>Bacterial whole genome sequence for Caenimonas sp. DR4.4.</title>
        <authorList>
            <person name="Le V."/>
            <person name="Ko S.-R."/>
            <person name="Ahn C.-Y."/>
            <person name="Oh H.-M."/>
        </authorList>
    </citation>
    <scope>NUCLEOTIDE SEQUENCE</scope>
    <source>
        <strain evidence="3">DR4.4</strain>
    </source>
</reference>
<keyword evidence="1" id="KW-0808">Transferase</keyword>
<accession>A0A931H5D2</accession>
<dbReference type="SUPFAM" id="SSF53448">
    <property type="entry name" value="Nucleotide-diphospho-sugar transferases"/>
    <property type="match status" value="1"/>
</dbReference>
<dbReference type="InterPro" id="IPR027791">
    <property type="entry name" value="Galactosyl_T_C"/>
</dbReference>
<comment type="caution">
    <text evidence="3">The sequence shown here is derived from an EMBL/GenBank/DDBJ whole genome shotgun (WGS) entry which is preliminary data.</text>
</comment>